<proteinExistence type="predicted"/>
<evidence type="ECO:0000313" key="1">
    <source>
        <dbReference type="EMBL" id="CAG6612295.1"/>
    </source>
</evidence>
<accession>A0A8D8PSF2</accession>
<name>A0A8D8PSF2_9HEMI</name>
<reference evidence="1" key="1">
    <citation type="submission" date="2021-05" db="EMBL/GenBank/DDBJ databases">
        <authorList>
            <person name="Alioto T."/>
            <person name="Alioto T."/>
            <person name="Gomez Garrido J."/>
        </authorList>
    </citation>
    <scope>NUCLEOTIDE SEQUENCE</scope>
</reference>
<protein>
    <submittedName>
        <fullName evidence="1">Uncharacterized protein</fullName>
    </submittedName>
</protein>
<organism evidence="1">
    <name type="scientific">Cacopsylla melanoneura</name>
    <dbReference type="NCBI Taxonomy" id="428564"/>
    <lineage>
        <taxon>Eukaryota</taxon>
        <taxon>Metazoa</taxon>
        <taxon>Ecdysozoa</taxon>
        <taxon>Arthropoda</taxon>
        <taxon>Hexapoda</taxon>
        <taxon>Insecta</taxon>
        <taxon>Pterygota</taxon>
        <taxon>Neoptera</taxon>
        <taxon>Paraneoptera</taxon>
        <taxon>Hemiptera</taxon>
        <taxon>Sternorrhyncha</taxon>
        <taxon>Psylloidea</taxon>
        <taxon>Psyllidae</taxon>
        <taxon>Psyllinae</taxon>
        <taxon>Cacopsylla</taxon>
    </lineage>
</organism>
<dbReference type="AlphaFoldDB" id="A0A8D8PSF2"/>
<dbReference type="EMBL" id="HBUF01024241">
    <property type="protein sequence ID" value="CAG6612295.1"/>
    <property type="molecule type" value="Transcribed_RNA"/>
</dbReference>
<sequence>MYKIDKNNWPKGCREYTIDKIIDPVTVKSTKLTKESTLRPSKTIKLTKEIKVQVMHPSITSHKMTHPHHHPPSSSSLIESNMADLLKLGSHLNINFTPAVLRNILGLLEIGYSPLAVYELLKKILQAPKSHTSPSVTSRM</sequence>